<dbReference type="PANTHER" id="PTHR39515:SF2">
    <property type="entry name" value="HTH-TYPE TRANSCRIPTIONAL REGULATOR RV0880"/>
    <property type="match status" value="1"/>
</dbReference>
<dbReference type="SMART" id="SM00347">
    <property type="entry name" value="HTH_MARR"/>
    <property type="match status" value="1"/>
</dbReference>
<dbReference type="InterPro" id="IPR011991">
    <property type="entry name" value="ArsR-like_HTH"/>
</dbReference>
<dbReference type="PROSITE" id="PS50995">
    <property type="entry name" value="HTH_MARR_2"/>
    <property type="match status" value="1"/>
</dbReference>
<name>A0A7G9R7R9_9ACTN</name>
<dbReference type="CDD" id="cd00090">
    <property type="entry name" value="HTH_ARSR"/>
    <property type="match status" value="1"/>
</dbReference>
<evidence type="ECO:0000313" key="3">
    <source>
        <dbReference type="Proteomes" id="UP000515947"/>
    </source>
</evidence>
<feature type="domain" description="HTH marR-type" evidence="1">
    <location>
        <begin position="20"/>
        <end position="148"/>
    </location>
</feature>
<dbReference type="PRINTS" id="PR00598">
    <property type="entry name" value="HTHMARR"/>
</dbReference>
<accession>A0A7G9R7R9</accession>
<reference evidence="2 3" key="1">
    <citation type="submission" date="2020-08" db="EMBL/GenBank/DDBJ databases">
        <title>Genome sequence of Nocardioides mesophilus KACC 16243T.</title>
        <authorList>
            <person name="Hyun D.-W."/>
            <person name="Bae J.-W."/>
        </authorList>
    </citation>
    <scope>NUCLEOTIDE SEQUENCE [LARGE SCALE GENOMIC DNA]</scope>
    <source>
        <strain evidence="2 3">KACC 16243</strain>
    </source>
</reference>
<dbReference type="InterPro" id="IPR036388">
    <property type="entry name" value="WH-like_DNA-bd_sf"/>
</dbReference>
<dbReference type="InterPro" id="IPR000835">
    <property type="entry name" value="HTH_MarR-typ"/>
</dbReference>
<dbReference type="Pfam" id="PF01047">
    <property type="entry name" value="MarR"/>
    <property type="match status" value="1"/>
</dbReference>
<dbReference type="InterPro" id="IPR052526">
    <property type="entry name" value="HTH-type_Bedaq_tolerance"/>
</dbReference>
<gene>
    <name evidence="2" type="ORF">H9L09_13845</name>
</gene>
<organism evidence="2 3">
    <name type="scientific">Nocardioides mesophilus</name>
    <dbReference type="NCBI Taxonomy" id="433659"/>
    <lineage>
        <taxon>Bacteria</taxon>
        <taxon>Bacillati</taxon>
        <taxon>Actinomycetota</taxon>
        <taxon>Actinomycetes</taxon>
        <taxon>Propionibacteriales</taxon>
        <taxon>Nocardioidaceae</taxon>
        <taxon>Nocardioides</taxon>
    </lineage>
</organism>
<dbReference type="Gene3D" id="1.10.10.10">
    <property type="entry name" value="Winged helix-like DNA-binding domain superfamily/Winged helix DNA-binding domain"/>
    <property type="match status" value="1"/>
</dbReference>
<dbReference type="Proteomes" id="UP000515947">
    <property type="component" value="Chromosome"/>
</dbReference>
<evidence type="ECO:0000259" key="1">
    <source>
        <dbReference type="PROSITE" id="PS50995"/>
    </source>
</evidence>
<dbReference type="KEGG" id="nmes:H9L09_13845"/>
<sequence length="154" mass="16878">MQPTASEAVAGSTPEPATVEDAVMLALVRVGQRLRQRLPGEDLEFTSIPLLKALQHRGPLRVSTLAEHLHLDASTVSRHVRSLEDRGMLERATDPDDGRASRVAISALGLSRVEAGSARRRALLGEAIAAWDDTDRETLRRLLYRLASDIQELP</sequence>
<dbReference type="EMBL" id="CP060713">
    <property type="protein sequence ID" value="QNN51644.1"/>
    <property type="molecule type" value="Genomic_DNA"/>
</dbReference>
<dbReference type="GO" id="GO:0003700">
    <property type="term" value="F:DNA-binding transcription factor activity"/>
    <property type="evidence" value="ECO:0007669"/>
    <property type="project" value="InterPro"/>
</dbReference>
<evidence type="ECO:0000313" key="2">
    <source>
        <dbReference type="EMBL" id="QNN51644.1"/>
    </source>
</evidence>
<proteinExistence type="predicted"/>
<dbReference type="SUPFAM" id="SSF46785">
    <property type="entry name" value="Winged helix' DNA-binding domain"/>
    <property type="match status" value="1"/>
</dbReference>
<dbReference type="InterPro" id="IPR036390">
    <property type="entry name" value="WH_DNA-bd_sf"/>
</dbReference>
<keyword evidence="3" id="KW-1185">Reference proteome</keyword>
<dbReference type="RefSeq" id="WP_187577480.1">
    <property type="nucleotide sequence ID" value="NZ_CP060713.1"/>
</dbReference>
<dbReference type="AlphaFoldDB" id="A0A7G9R7R9"/>
<dbReference type="PANTHER" id="PTHR39515">
    <property type="entry name" value="CONSERVED PROTEIN"/>
    <property type="match status" value="1"/>
</dbReference>
<protein>
    <submittedName>
        <fullName evidence="2">MarR family transcriptional regulator</fullName>
    </submittedName>
</protein>